<keyword evidence="1" id="KW-0812">Transmembrane</keyword>
<evidence type="ECO:0000256" key="1">
    <source>
        <dbReference type="SAM" id="Phobius"/>
    </source>
</evidence>
<comment type="caution">
    <text evidence="2">The sequence shown here is derived from an EMBL/GenBank/DDBJ whole genome shotgun (WGS) entry which is preliminary data.</text>
</comment>
<feature type="transmembrane region" description="Helical" evidence="1">
    <location>
        <begin position="79"/>
        <end position="99"/>
    </location>
</feature>
<dbReference type="Proteomes" id="UP000442695">
    <property type="component" value="Unassembled WGS sequence"/>
</dbReference>
<protein>
    <submittedName>
        <fullName evidence="2">Uncharacterized protein</fullName>
    </submittedName>
</protein>
<dbReference type="EMBL" id="WOWR01000048">
    <property type="protein sequence ID" value="KAF0251978.1"/>
    <property type="molecule type" value="Genomic_DNA"/>
</dbReference>
<keyword evidence="1" id="KW-0472">Membrane</keyword>
<sequence>MKTKEFYAAKYQGAWFLFLLVIFTPALMVSVEASELTVSETYGYAFSYIAEHTFVWLGYLLFVPVGTIACLLPNDAAGIIVIPHLIFGDLTIFAVWIFVATTYPPFYRGDAILGE</sequence>
<dbReference type="RefSeq" id="WP_156859617.1">
    <property type="nucleotide sequence ID" value="NZ_CP120969.1"/>
</dbReference>
<accession>A0A7V8EBX1</accession>
<proteinExistence type="predicted"/>
<name>A0A7V8EBX1_PSEPU</name>
<evidence type="ECO:0000313" key="2">
    <source>
        <dbReference type="EMBL" id="KAF0251978.1"/>
    </source>
</evidence>
<evidence type="ECO:0000313" key="3">
    <source>
        <dbReference type="Proteomes" id="UP000442695"/>
    </source>
</evidence>
<gene>
    <name evidence="2" type="ORF">GN299_25390</name>
</gene>
<keyword evidence="1" id="KW-1133">Transmembrane helix</keyword>
<reference evidence="2 3" key="1">
    <citation type="submission" date="2019-12" db="EMBL/GenBank/DDBJ databases">
        <authorList>
            <person name="Woiski C."/>
        </authorList>
    </citation>
    <scope>NUCLEOTIDE SEQUENCE [LARGE SCALE GENOMIC DNA]</scope>
    <source>
        <strain evidence="2 3">BOE100</strain>
    </source>
</reference>
<dbReference type="AlphaFoldDB" id="A0A7V8EBX1"/>
<organism evidence="2 3">
    <name type="scientific">Pseudomonas putida</name>
    <name type="common">Arthrobacter siderocapsulatus</name>
    <dbReference type="NCBI Taxonomy" id="303"/>
    <lineage>
        <taxon>Bacteria</taxon>
        <taxon>Pseudomonadati</taxon>
        <taxon>Pseudomonadota</taxon>
        <taxon>Gammaproteobacteria</taxon>
        <taxon>Pseudomonadales</taxon>
        <taxon>Pseudomonadaceae</taxon>
        <taxon>Pseudomonas</taxon>
    </lineage>
</organism>
<feature type="transmembrane region" description="Helical" evidence="1">
    <location>
        <begin position="49"/>
        <end position="72"/>
    </location>
</feature>